<name>A0A4Y2PYG2_ARAVE</name>
<evidence type="ECO:0000313" key="1">
    <source>
        <dbReference type="EMBL" id="GBN56945.1"/>
    </source>
</evidence>
<dbReference type="AlphaFoldDB" id="A0A4Y2PYG2"/>
<comment type="caution">
    <text evidence="1">The sequence shown here is derived from an EMBL/GenBank/DDBJ whole genome shotgun (WGS) entry which is preliminary data.</text>
</comment>
<gene>
    <name evidence="1" type="ORF">AVEN_123906_1</name>
</gene>
<proteinExistence type="predicted"/>
<organism evidence="1 2">
    <name type="scientific">Araneus ventricosus</name>
    <name type="common">Orbweaver spider</name>
    <name type="synonym">Epeira ventricosa</name>
    <dbReference type="NCBI Taxonomy" id="182803"/>
    <lineage>
        <taxon>Eukaryota</taxon>
        <taxon>Metazoa</taxon>
        <taxon>Ecdysozoa</taxon>
        <taxon>Arthropoda</taxon>
        <taxon>Chelicerata</taxon>
        <taxon>Arachnida</taxon>
        <taxon>Araneae</taxon>
        <taxon>Araneomorphae</taxon>
        <taxon>Entelegynae</taxon>
        <taxon>Araneoidea</taxon>
        <taxon>Araneidae</taxon>
        <taxon>Araneus</taxon>
    </lineage>
</organism>
<dbReference type="Proteomes" id="UP000499080">
    <property type="component" value="Unassembled WGS sequence"/>
</dbReference>
<protein>
    <submittedName>
        <fullName evidence="1">Uncharacterized protein</fullName>
    </submittedName>
</protein>
<reference evidence="1 2" key="1">
    <citation type="journal article" date="2019" name="Sci. Rep.">
        <title>Orb-weaving spider Araneus ventricosus genome elucidates the spidroin gene catalogue.</title>
        <authorList>
            <person name="Kono N."/>
            <person name="Nakamura H."/>
            <person name="Ohtoshi R."/>
            <person name="Moran D.A.P."/>
            <person name="Shinohara A."/>
            <person name="Yoshida Y."/>
            <person name="Fujiwara M."/>
            <person name="Mori M."/>
            <person name="Tomita M."/>
            <person name="Arakawa K."/>
        </authorList>
    </citation>
    <scope>NUCLEOTIDE SEQUENCE [LARGE SCALE GENOMIC DNA]</scope>
</reference>
<sequence>MKWCSVLDLDSRTPLLSGFCDRIALDTRLLNLMWDFCEKLDDFLVIDSDDKQTRKTLRCRARLVDKFQREEEAHQID</sequence>
<keyword evidence="2" id="KW-1185">Reference proteome</keyword>
<evidence type="ECO:0000313" key="2">
    <source>
        <dbReference type="Proteomes" id="UP000499080"/>
    </source>
</evidence>
<dbReference type="EMBL" id="BGPR01012630">
    <property type="protein sequence ID" value="GBN56945.1"/>
    <property type="molecule type" value="Genomic_DNA"/>
</dbReference>
<accession>A0A4Y2PYG2</accession>